<dbReference type="InterPro" id="IPR048491">
    <property type="entry name" value="XMAP215_CLASP_TOG"/>
</dbReference>
<gene>
    <name evidence="16" type="ORF">MEDL_17231</name>
</gene>
<dbReference type="GO" id="GO:0061863">
    <property type="term" value="F:microtubule plus end polymerase"/>
    <property type="evidence" value="ECO:0007669"/>
    <property type="project" value="InterPro"/>
</dbReference>
<evidence type="ECO:0000256" key="5">
    <source>
        <dbReference type="ARBA" id="ARBA00022490"/>
    </source>
</evidence>
<dbReference type="InterPro" id="IPR024395">
    <property type="entry name" value="CLASP_N_dom"/>
</dbReference>
<feature type="domain" description="TOG" evidence="15">
    <location>
        <begin position="951"/>
        <end position="1182"/>
    </location>
</feature>
<comment type="caution">
    <text evidence="16">The sequence shown here is derived from an EMBL/GenBank/DDBJ whole genome shotgun (WGS) entry which is preliminary data.</text>
</comment>
<evidence type="ECO:0000256" key="8">
    <source>
        <dbReference type="ARBA" id="ARBA00022776"/>
    </source>
</evidence>
<dbReference type="GO" id="GO:0000776">
    <property type="term" value="C:kinetochore"/>
    <property type="evidence" value="ECO:0007669"/>
    <property type="project" value="UniProtKB-KW"/>
</dbReference>
<dbReference type="InterPro" id="IPR016024">
    <property type="entry name" value="ARM-type_fold"/>
</dbReference>
<evidence type="ECO:0000256" key="9">
    <source>
        <dbReference type="ARBA" id="ARBA00022838"/>
    </source>
</evidence>
<keyword evidence="7" id="KW-0677">Repeat</keyword>
<evidence type="ECO:0000256" key="14">
    <source>
        <dbReference type="SAM" id="MobiDB-lite"/>
    </source>
</evidence>
<keyword evidence="17" id="KW-1185">Reference proteome</keyword>
<evidence type="ECO:0000256" key="7">
    <source>
        <dbReference type="ARBA" id="ARBA00022737"/>
    </source>
</evidence>
<dbReference type="FunFam" id="1.25.10.10:FF:000050">
    <property type="entry name" value="Cytoskeleton-associated protein 5 isoform X1"/>
    <property type="match status" value="1"/>
</dbReference>
<feature type="compositionally biased region" description="Low complexity" evidence="14">
    <location>
        <begin position="1799"/>
        <end position="1810"/>
    </location>
</feature>
<dbReference type="SUPFAM" id="SSF48371">
    <property type="entry name" value="ARM repeat"/>
    <property type="match status" value="2"/>
</dbReference>
<keyword evidence="10" id="KW-0206">Cytoskeleton</keyword>
<feature type="region of interest" description="Disordered" evidence="14">
    <location>
        <begin position="878"/>
        <end position="951"/>
    </location>
</feature>
<dbReference type="EMBL" id="CAJPWZ010000894">
    <property type="protein sequence ID" value="CAG2202668.1"/>
    <property type="molecule type" value="Genomic_DNA"/>
</dbReference>
<evidence type="ECO:0000256" key="6">
    <source>
        <dbReference type="ARBA" id="ARBA00022618"/>
    </source>
</evidence>
<evidence type="ECO:0000313" key="17">
    <source>
        <dbReference type="Proteomes" id="UP000683360"/>
    </source>
</evidence>
<dbReference type="Pfam" id="PF21041">
    <property type="entry name" value="XMAP215_CLASP_TOG"/>
    <property type="match status" value="3"/>
</dbReference>
<dbReference type="FunFam" id="1.25.10.10:FF:000019">
    <property type="entry name" value="Cytoskeleton-associated protein 5"/>
    <property type="match status" value="1"/>
</dbReference>
<evidence type="ECO:0000256" key="1">
    <source>
        <dbReference type="ARBA" id="ARBA00004300"/>
    </source>
</evidence>
<keyword evidence="6" id="KW-0132">Cell division</keyword>
<evidence type="ECO:0000256" key="11">
    <source>
        <dbReference type="ARBA" id="ARBA00023306"/>
    </source>
</evidence>
<comment type="subcellular location">
    <subcellularLocation>
        <location evidence="2">Chromosome</location>
        <location evidence="2">Centromere</location>
        <location evidence="2">Kinetochore</location>
    </subcellularLocation>
    <subcellularLocation>
        <location evidence="1">Cytoplasm</location>
        <location evidence="1">Cytoskeleton</location>
        <location evidence="1">Microtubule organizing center</location>
        <location evidence="1">Centrosome</location>
    </subcellularLocation>
    <subcellularLocation>
        <location evidence="3">Cytoplasm</location>
        <location evidence="3">Cytoskeleton</location>
        <location evidence="3">Spindle pole</location>
    </subcellularLocation>
</comment>
<dbReference type="FunFam" id="1.25.10.10:FF:000052">
    <property type="entry name" value="Cytoskeleton associated protein 5"/>
    <property type="match status" value="1"/>
</dbReference>
<feature type="compositionally biased region" description="Acidic residues" evidence="14">
    <location>
        <begin position="1193"/>
        <end position="1205"/>
    </location>
</feature>
<dbReference type="Pfam" id="PF12348">
    <property type="entry name" value="CLASP_N"/>
    <property type="match status" value="1"/>
</dbReference>
<dbReference type="FunFam" id="1.25.10.10:FF:000063">
    <property type="entry name" value="Putative cytoskeleton-associated protein 5"/>
    <property type="match status" value="1"/>
</dbReference>
<dbReference type="SMART" id="SM01349">
    <property type="entry name" value="TOG"/>
    <property type="match status" value="5"/>
</dbReference>
<dbReference type="GO" id="GO:0051301">
    <property type="term" value="P:cell division"/>
    <property type="evidence" value="ECO:0007669"/>
    <property type="project" value="UniProtKB-KW"/>
</dbReference>
<accession>A0A8S3R6S8</accession>
<keyword evidence="4" id="KW-0158">Chromosome</keyword>
<evidence type="ECO:0000256" key="2">
    <source>
        <dbReference type="ARBA" id="ARBA00004629"/>
    </source>
</evidence>
<dbReference type="GO" id="GO:0046785">
    <property type="term" value="P:microtubule polymerization"/>
    <property type="evidence" value="ECO:0007669"/>
    <property type="project" value="InterPro"/>
</dbReference>
<dbReference type="GO" id="GO:0007051">
    <property type="term" value="P:spindle organization"/>
    <property type="evidence" value="ECO:0007669"/>
    <property type="project" value="InterPro"/>
</dbReference>
<keyword evidence="11" id="KW-0131">Cell cycle</keyword>
<keyword evidence="12" id="KW-0137">Centromere</keyword>
<keyword evidence="8" id="KW-0498">Mitosis</keyword>
<organism evidence="16 17">
    <name type="scientific">Mytilus edulis</name>
    <name type="common">Blue mussel</name>
    <dbReference type="NCBI Taxonomy" id="6550"/>
    <lineage>
        <taxon>Eukaryota</taxon>
        <taxon>Metazoa</taxon>
        <taxon>Spiralia</taxon>
        <taxon>Lophotrochozoa</taxon>
        <taxon>Mollusca</taxon>
        <taxon>Bivalvia</taxon>
        <taxon>Autobranchia</taxon>
        <taxon>Pteriomorphia</taxon>
        <taxon>Mytilida</taxon>
        <taxon>Mytiloidea</taxon>
        <taxon>Mytilidae</taxon>
        <taxon>Mytilinae</taxon>
        <taxon>Mytilus</taxon>
    </lineage>
</organism>
<dbReference type="GO" id="GO:0051010">
    <property type="term" value="F:microtubule plus-end binding"/>
    <property type="evidence" value="ECO:0007669"/>
    <property type="project" value="InterPro"/>
</dbReference>
<evidence type="ECO:0000259" key="15">
    <source>
        <dbReference type="SMART" id="SM01349"/>
    </source>
</evidence>
<dbReference type="InterPro" id="IPR011989">
    <property type="entry name" value="ARM-like"/>
</dbReference>
<dbReference type="Gene3D" id="1.25.10.10">
    <property type="entry name" value="Leucine-rich Repeat Variant"/>
    <property type="match status" value="5"/>
</dbReference>
<dbReference type="Proteomes" id="UP000683360">
    <property type="component" value="Unassembled WGS sequence"/>
</dbReference>
<feature type="domain" description="TOG" evidence="15">
    <location>
        <begin position="1550"/>
        <end position="1787"/>
    </location>
</feature>
<name>A0A8S3R6S8_MYTED</name>
<dbReference type="GO" id="GO:0000922">
    <property type="term" value="C:spindle pole"/>
    <property type="evidence" value="ECO:0007669"/>
    <property type="project" value="UniProtKB-SubCell"/>
</dbReference>
<dbReference type="OrthoDB" id="205662at2759"/>
<proteinExistence type="inferred from homology"/>
<feature type="region of interest" description="Disordered" evidence="14">
    <location>
        <begin position="1782"/>
        <end position="1848"/>
    </location>
</feature>
<dbReference type="GO" id="GO:0005813">
    <property type="term" value="C:centrosome"/>
    <property type="evidence" value="ECO:0007669"/>
    <property type="project" value="UniProtKB-SubCell"/>
</dbReference>
<feature type="region of interest" description="Disordered" evidence="14">
    <location>
        <begin position="1446"/>
        <end position="1521"/>
    </location>
</feature>
<feature type="domain" description="TOG" evidence="15">
    <location>
        <begin position="1"/>
        <end position="226"/>
    </location>
</feature>
<dbReference type="FunFam" id="1.25.10.10:FF:000068">
    <property type="entry name" value="cytoskeleton-associated protein 5 isoform X1"/>
    <property type="match status" value="1"/>
</dbReference>
<dbReference type="InterPro" id="IPR045110">
    <property type="entry name" value="XMAP215"/>
</dbReference>
<dbReference type="InterPro" id="IPR034085">
    <property type="entry name" value="TOG"/>
</dbReference>
<feature type="region of interest" description="Disordered" evidence="14">
    <location>
        <begin position="1177"/>
        <end position="1205"/>
    </location>
</feature>
<evidence type="ECO:0000256" key="3">
    <source>
        <dbReference type="ARBA" id="ARBA00004647"/>
    </source>
</evidence>
<evidence type="ECO:0000313" key="16">
    <source>
        <dbReference type="EMBL" id="CAG2202668.1"/>
    </source>
</evidence>
<keyword evidence="5" id="KW-0963">Cytoplasm</keyword>
<evidence type="ECO:0000256" key="12">
    <source>
        <dbReference type="ARBA" id="ARBA00023328"/>
    </source>
</evidence>
<evidence type="ECO:0000256" key="13">
    <source>
        <dbReference type="ARBA" id="ARBA00025722"/>
    </source>
</evidence>
<comment type="similarity">
    <text evidence="13">Belongs to the TOG/XMAP215 family.</text>
</comment>
<protein>
    <submittedName>
        <fullName evidence="16">CKAP5</fullName>
    </submittedName>
</protein>
<feature type="compositionally biased region" description="Low complexity" evidence="14">
    <location>
        <begin position="1446"/>
        <end position="1462"/>
    </location>
</feature>
<dbReference type="GO" id="GO:0030951">
    <property type="term" value="P:establishment or maintenance of microtubule cytoskeleton polarity"/>
    <property type="evidence" value="ECO:0007669"/>
    <property type="project" value="InterPro"/>
</dbReference>
<reference evidence="16" key="1">
    <citation type="submission" date="2021-03" db="EMBL/GenBank/DDBJ databases">
        <authorList>
            <person name="Bekaert M."/>
        </authorList>
    </citation>
    <scope>NUCLEOTIDE SEQUENCE</scope>
</reference>
<dbReference type="PANTHER" id="PTHR12609">
    <property type="entry name" value="MICROTUBULE ASSOCIATED PROTEIN XMAP215"/>
    <property type="match status" value="1"/>
</dbReference>
<sequence length="1867" mass="210049">MGDDSEWLKLPAEEKCQHKTWKARLAGYEEVTKIFSQQTDPKSPEFQRYAGLMKKFVTDTNAVAQEKALDAVLAFVENAAVASRVTADVVSGVIAKCLGAPRQKTKDKGTEIVLMFVEIEKPDVVQECLLQGTENKNPKIVVGSIQLLRMALHDFGYKVMPIKPVMKILPKLLEDRDKNIREETKQLVIEIYRWIGNAIKPQMSHFKPVQMDWLSNHKCHILKPVQALISYRDIQMDWQCYQNHKCHISNQYRSVISYRAYRWIGNAIMSHFKPDTVIVMRYTDGLAMLSKPQMSHLKPVQYRSVISYRDIQRDIVIETYKDGLCYLHFKPVQVSNKFEQMEMLSNHKCHLNQYRSHHIFKPVQSLEIYRWIQTTNVISNQYWSVISYRDIQMDLAMLSNHKCHILNQYRSVISYRHTDGLAMLSNHTFLNRWTYRWIGNAIKPQMSHFKPSTGYTDGLAMLSKPVQVIETSDDWHLNSNKLAGQYISYRDIQMDWQCYTGQTRSNVITDGFSNQSHFKTDGLAMLSNHKCHILNQYRSVEIYRWIGNAIKTTKRHTDGLAMLSNHKHFKPVQVSNKLKRHTDGFIKVTELEGEFEKLGNEKAQQQRFMRSQQDLKAKMEEAAATAGEEGGDDGGEEEEEAIDPYELMPSVDILKQLPADFFDKIEAKKWQERKEALDALLKLVQNPKIENGDFGPLVKCISKVIAKDTNVILVGIASRCLTGLAIGLRKKFSPYALNCIQMILDKFKEKKPAVVTALRDASDAIYPSTNLEAISEDVVAALDNKNPQIKTETASFLSRCFSKCTTATLPKKMLKMFCTALLKTINDTTPEVREASYAALGMAMRVVTEKNIMPFLPDVDAIKMQKIKESCEKAVLLNAKGEPRSGGGSAVSKPAPAKAPEPKPVARPKTTAKSDRPKTAPAKSTSKKDTKGKGGGKKGGAAAGELPTESVLSDEAVEDKAGAVFPGDTLKQLTSANWKDRLAAMENITQTMKGMSKDEIPCQAVVKTVAKKPGLKDNNFQVLKLRIELITLLAKNAKFTKVSAECVLSDLVDKIGDVKQGKSVQECLSCIAEATSLEFICKEVIPLGFENKNPKNTAETLVWLAQAVKDFGLKLSVKPLITYIKKAFAATNPAVRASAITVTSVIYMYMGQQFRMFFEDEKPALLQQIDAEFEKVKGEKPPAPTRGVVAGGEVEEEEEEDEDAPKEEVNLADLIDRNDIGEKFTPELMESLVDKNWKIRKEALEKISTILKEAKFINGNLGSLPEGLKVRLGDNNKVLVGLTIGICVTLATNMGPHCKAHIKTIGPALLGCFGDMKPLLRQQAVNALTLWTDQTSLLPLVECEALMDTLKMENPNLRIELLGWLTEKLPDHKKLPVEFRMCIPHLLSCLEDRNGEVRKKAQDAVVPFMIHTGYDSVFKATSKLKPASKDQIMAIIEKARGNLPAKPVKQVKKAASSSAVSKPVKDDYDEPEPAKSRPVSAALSDSGDAKPAKTVKGKGKAAPPPATSKKKKADEDTSPFMTLTETKEKRFKEEKALKVLKWNFIELRGEFIEQLRTQMEKNFNKTIMDQMFQTDFKLHIKAIESLMKCINSLHDETVGNLDLILKWFTIRFFDTNPSMLNKAIEYLREVFTMLSDEDYHLVELEASSFIPYLIIKVGENKDNVRREVRSIFKLICKVYPASKMFTFLLDGLKSKNSKQRMECLEELGCLIESHGINICQPTPAQALKTIAGNIGDKDNGVRNAALNTTVVAYMILQDKLFKFISLKEKDQSMLDERIKRAMKNKPAQAAVEERPRTAPQQQPQKPPSQSNMQRPHTAMPKSASSNSVKKEFALEVDDDQMSQPEMPKLYQYDLDELFQPVSLPSAG</sequence>
<feature type="domain" description="TOG" evidence="15">
    <location>
        <begin position="1213"/>
        <end position="1445"/>
    </location>
</feature>
<keyword evidence="9" id="KW-0995">Kinetochore</keyword>
<evidence type="ECO:0000256" key="4">
    <source>
        <dbReference type="ARBA" id="ARBA00022454"/>
    </source>
</evidence>
<feature type="domain" description="TOG" evidence="15">
    <location>
        <begin position="646"/>
        <end position="880"/>
    </location>
</feature>
<evidence type="ECO:0000256" key="10">
    <source>
        <dbReference type="ARBA" id="ARBA00023212"/>
    </source>
</evidence>